<dbReference type="STRING" id="1492898.SY85_08950"/>
<proteinExistence type="predicted"/>
<reference evidence="2 3" key="2">
    <citation type="journal article" date="2016" name="Int. J. Syst. Evol. Microbiol.">
        <title>Flavisolibacter tropicus sp. nov., isolated from tropical soil.</title>
        <authorList>
            <person name="Lee J.J."/>
            <person name="Kang M.S."/>
            <person name="Kim G.S."/>
            <person name="Lee C.S."/>
            <person name="Lim S."/>
            <person name="Lee J."/>
            <person name="Roh S.H."/>
            <person name="Kang H."/>
            <person name="Ha J.M."/>
            <person name="Bae S."/>
            <person name="Jung H.Y."/>
            <person name="Kim M.K."/>
        </authorList>
    </citation>
    <scope>NUCLEOTIDE SEQUENCE [LARGE SCALE GENOMIC DNA]</scope>
    <source>
        <strain evidence="2 3">LCS9</strain>
    </source>
</reference>
<dbReference type="KEGG" id="fla:SY85_08950"/>
<keyword evidence="3" id="KW-1185">Reference proteome</keyword>
<dbReference type="EMBL" id="CP011390">
    <property type="protein sequence ID" value="ANE50610.1"/>
    <property type="molecule type" value="Genomic_DNA"/>
</dbReference>
<keyword evidence="1" id="KW-0732">Signal</keyword>
<evidence type="ECO:0000313" key="3">
    <source>
        <dbReference type="Proteomes" id="UP000077177"/>
    </source>
</evidence>
<name>A0A172TU97_9BACT</name>
<organism evidence="2 3">
    <name type="scientific">Flavisolibacter tropicus</name>
    <dbReference type="NCBI Taxonomy" id="1492898"/>
    <lineage>
        <taxon>Bacteria</taxon>
        <taxon>Pseudomonadati</taxon>
        <taxon>Bacteroidota</taxon>
        <taxon>Chitinophagia</taxon>
        <taxon>Chitinophagales</taxon>
        <taxon>Chitinophagaceae</taxon>
        <taxon>Flavisolibacter</taxon>
    </lineage>
</organism>
<reference evidence="3" key="1">
    <citation type="submission" date="2015-01" db="EMBL/GenBank/DDBJ databases">
        <title>Flavisolibacter sp./LCS9/ whole genome sequencing.</title>
        <authorList>
            <person name="Kim M.K."/>
            <person name="Srinivasan S."/>
            <person name="Lee J.-J."/>
        </authorList>
    </citation>
    <scope>NUCLEOTIDE SEQUENCE [LARGE SCALE GENOMIC DNA]</scope>
    <source>
        <strain evidence="3">LCS9</strain>
    </source>
</reference>
<protein>
    <submittedName>
        <fullName evidence="2">Uncharacterized protein</fullName>
    </submittedName>
</protein>
<feature type="signal peptide" evidence="1">
    <location>
        <begin position="1"/>
        <end position="23"/>
    </location>
</feature>
<dbReference type="Proteomes" id="UP000077177">
    <property type="component" value="Chromosome"/>
</dbReference>
<gene>
    <name evidence="2" type="ORF">SY85_08950</name>
</gene>
<dbReference type="RefSeq" id="WP_066403727.1">
    <property type="nucleotide sequence ID" value="NZ_CP011390.1"/>
</dbReference>
<feature type="chain" id="PRO_5008001149" evidence="1">
    <location>
        <begin position="24"/>
        <end position="60"/>
    </location>
</feature>
<evidence type="ECO:0000313" key="2">
    <source>
        <dbReference type="EMBL" id="ANE50610.1"/>
    </source>
</evidence>
<dbReference type="AlphaFoldDB" id="A0A172TU97"/>
<sequence length="60" mass="6781">MKQITALLMLTCLLLMTTIVVQASRGNCQKKPCRCIKKVQPKVANKAIQDVYVQPLFVFD</sequence>
<evidence type="ECO:0000256" key="1">
    <source>
        <dbReference type="SAM" id="SignalP"/>
    </source>
</evidence>
<accession>A0A172TU97</accession>